<evidence type="ECO:0000256" key="4">
    <source>
        <dbReference type="ARBA" id="ARBA00022679"/>
    </source>
</evidence>
<dbReference type="RefSeq" id="WP_166032628.1">
    <property type="nucleotide sequence ID" value="NZ_CP048877.1"/>
</dbReference>
<dbReference type="UniPathway" id="UPA00148"/>
<dbReference type="EMBL" id="CP048877">
    <property type="protein sequence ID" value="QIJ72411.1"/>
    <property type="molecule type" value="Genomic_DNA"/>
</dbReference>
<proteinExistence type="predicted"/>
<dbReference type="Pfam" id="PF00590">
    <property type="entry name" value="TP_methylase"/>
    <property type="match status" value="1"/>
</dbReference>
<sequence length="246" mass="26836">MAGKIYVVGLGPGSEMEMTCEAQEALRRAEVIVGYHTYLRLIPGYLKGKEVFGSGMRQEIVRCRRALELAASGRTVAVVSSGDPGVYGMAGLVLELIAQQGPEVEVEVVAGVPALSFCAARLGAPLMHDFAVISLSDLLTPWELILRRIEAAAAADFVIVIYNPRSSKRQRHLLEAREQILRHRSPQTPVGLVRAAGRPAEEVSICTLEGLEPEQVDMQTTLIVGNSQTFVWKGRMITPRGYRLPS</sequence>
<keyword evidence="2" id="KW-0169">Cobalamin biosynthesis</keyword>
<gene>
    <name evidence="6" type="primary">cobJ</name>
    <name evidence="6" type="ORF">G4V39_09075</name>
</gene>
<protein>
    <submittedName>
        <fullName evidence="6">Precorrin-3B C(17)-methyltransferase</fullName>
        <ecNumber evidence="6">2.1.1.131</ecNumber>
    </submittedName>
</protein>
<keyword evidence="3 6" id="KW-0489">Methyltransferase</keyword>
<accession>A0A6G7PY13</accession>
<dbReference type="GO" id="GO:0030789">
    <property type="term" value="F:precorrin-3B C17-methyltransferase activity"/>
    <property type="evidence" value="ECO:0007669"/>
    <property type="project" value="UniProtKB-EC"/>
</dbReference>
<dbReference type="SUPFAM" id="SSF53790">
    <property type="entry name" value="Tetrapyrrole methylase"/>
    <property type="match status" value="1"/>
</dbReference>
<reference evidence="6 7" key="1">
    <citation type="submission" date="2020-02" db="EMBL/GenBank/DDBJ databases">
        <title>Genome analysis of Thermosulfuriphilus ammonigenes ST65T, an anaerobic thermophilic chemolithoautotrophic bacterium isolated from a deep-sea hydrothermal vent.</title>
        <authorList>
            <person name="Slobodkina G."/>
            <person name="Allioux M."/>
            <person name="Merkel A."/>
            <person name="Alain K."/>
            <person name="Jebbar M."/>
            <person name="Slobodkin A."/>
        </authorList>
    </citation>
    <scope>NUCLEOTIDE SEQUENCE [LARGE SCALE GENOMIC DNA]</scope>
    <source>
        <strain evidence="6 7">ST65</strain>
    </source>
</reference>
<organism evidence="6 7">
    <name type="scientific">Thermosulfuriphilus ammonigenes</name>
    <dbReference type="NCBI Taxonomy" id="1936021"/>
    <lineage>
        <taxon>Bacteria</taxon>
        <taxon>Pseudomonadati</taxon>
        <taxon>Thermodesulfobacteriota</taxon>
        <taxon>Thermodesulfobacteria</taxon>
        <taxon>Thermodesulfobacteriales</taxon>
        <taxon>Thermodesulfobacteriaceae</taxon>
        <taxon>Thermosulfuriphilus</taxon>
    </lineage>
</organism>
<dbReference type="NCBIfam" id="TIGR01466">
    <property type="entry name" value="cobJ_cbiH"/>
    <property type="match status" value="1"/>
</dbReference>
<keyword evidence="7" id="KW-1185">Reference proteome</keyword>
<evidence type="ECO:0000313" key="6">
    <source>
        <dbReference type="EMBL" id="QIJ72411.1"/>
    </source>
</evidence>
<evidence type="ECO:0000256" key="5">
    <source>
        <dbReference type="ARBA" id="ARBA00022691"/>
    </source>
</evidence>
<dbReference type="InterPro" id="IPR035996">
    <property type="entry name" value="4pyrrol_Methylase_sf"/>
</dbReference>
<dbReference type="InterPro" id="IPR014776">
    <property type="entry name" value="4pyrrole_Mease_sub2"/>
</dbReference>
<dbReference type="GO" id="GO:0032259">
    <property type="term" value="P:methylation"/>
    <property type="evidence" value="ECO:0007669"/>
    <property type="project" value="UniProtKB-KW"/>
</dbReference>
<dbReference type="EC" id="2.1.1.131" evidence="6"/>
<dbReference type="CDD" id="cd11646">
    <property type="entry name" value="Precorrin_3B_C17_MT"/>
    <property type="match status" value="1"/>
</dbReference>
<keyword evidence="4 6" id="KW-0808">Transferase</keyword>
<dbReference type="KEGG" id="tav:G4V39_09075"/>
<dbReference type="Gene3D" id="3.40.1010.10">
    <property type="entry name" value="Cobalt-precorrin-4 Transmethylase, Domain 1"/>
    <property type="match status" value="1"/>
</dbReference>
<comment type="pathway">
    <text evidence="1">Cofactor biosynthesis; adenosylcobalamin biosynthesis.</text>
</comment>
<dbReference type="Gene3D" id="3.30.950.10">
    <property type="entry name" value="Methyltransferase, Cobalt-precorrin-4 Transmethylase, Domain 2"/>
    <property type="match status" value="1"/>
</dbReference>
<evidence type="ECO:0000256" key="3">
    <source>
        <dbReference type="ARBA" id="ARBA00022603"/>
    </source>
</evidence>
<dbReference type="AlphaFoldDB" id="A0A6G7PY13"/>
<dbReference type="GO" id="GO:0009236">
    <property type="term" value="P:cobalamin biosynthetic process"/>
    <property type="evidence" value="ECO:0007669"/>
    <property type="project" value="UniProtKB-UniPathway"/>
</dbReference>
<keyword evidence="5" id="KW-0949">S-adenosyl-L-methionine</keyword>
<dbReference type="InterPro" id="IPR006363">
    <property type="entry name" value="Cbl_synth_CobJ/CibH_dom"/>
</dbReference>
<evidence type="ECO:0000313" key="7">
    <source>
        <dbReference type="Proteomes" id="UP000502179"/>
    </source>
</evidence>
<dbReference type="InterPro" id="IPR000878">
    <property type="entry name" value="4pyrrol_Mease"/>
</dbReference>
<dbReference type="InterPro" id="IPR014777">
    <property type="entry name" value="4pyrrole_Mease_sub1"/>
</dbReference>
<dbReference type="Proteomes" id="UP000502179">
    <property type="component" value="Chromosome"/>
</dbReference>
<dbReference type="PANTHER" id="PTHR47036:SF1">
    <property type="entry name" value="COBALT-FACTOR III C(17)-METHYLTRANSFERASE-RELATED"/>
    <property type="match status" value="1"/>
</dbReference>
<evidence type="ECO:0000256" key="2">
    <source>
        <dbReference type="ARBA" id="ARBA00022573"/>
    </source>
</evidence>
<name>A0A6G7PY13_9BACT</name>
<evidence type="ECO:0000256" key="1">
    <source>
        <dbReference type="ARBA" id="ARBA00004953"/>
    </source>
</evidence>
<dbReference type="InterPro" id="IPR051810">
    <property type="entry name" value="Precorrin_MeTrfase"/>
</dbReference>
<dbReference type="PANTHER" id="PTHR47036">
    <property type="entry name" value="COBALT-FACTOR III C(17)-METHYLTRANSFERASE-RELATED"/>
    <property type="match status" value="1"/>
</dbReference>